<evidence type="ECO:0000313" key="2">
    <source>
        <dbReference type="EMBL" id="SDG26141.1"/>
    </source>
</evidence>
<accession>A0A1G7ST41</accession>
<reference evidence="3" key="1">
    <citation type="submission" date="2016-10" db="EMBL/GenBank/DDBJ databases">
        <authorList>
            <person name="Varghese N."/>
            <person name="Submissions S."/>
        </authorList>
    </citation>
    <scope>NUCLEOTIDE SEQUENCE [LARGE SCALE GENOMIC DNA]</scope>
    <source>
        <strain evidence="3">CGMCC 4.3506</strain>
    </source>
</reference>
<protein>
    <submittedName>
        <fullName evidence="2">Uncharacterized protein</fullName>
    </submittedName>
</protein>
<feature type="region of interest" description="Disordered" evidence="1">
    <location>
        <begin position="1"/>
        <end position="20"/>
    </location>
</feature>
<keyword evidence="3" id="KW-1185">Reference proteome</keyword>
<sequence>MPLRQVQHATEPAPLPPNRTGAVAANTIWDIMGDRTDNSAGDSGAAVNDPLLTTPTARLMALAMGTDIRVVDLPADHSVGLAGLVGIGSDEDGEPRSTIGLTDDLDDDLRADVLAFGLAVLVGTPEVLAESPDGILGISKERLPQADNGPGNLAWHMLQTCGRESPSTTFRLMILQSDD</sequence>
<proteinExistence type="predicted"/>
<evidence type="ECO:0000256" key="1">
    <source>
        <dbReference type="SAM" id="MobiDB-lite"/>
    </source>
</evidence>
<dbReference type="AlphaFoldDB" id="A0A1G7ST41"/>
<dbReference type="EMBL" id="FNCC01000006">
    <property type="protein sequence ID" value="SDG26141.1"/>
    <property type="molecule type" value="Genomic_DNA"/>
</dbReference>
<name>A0A1G7ST41_9PSEU</name>
<evidence type="ECO:0000313" key="3">
    <source>
        <dbReference type="Proteomes" id="UP000199623"/>
    </source>
</evidence>
<organism evidence="2 3">
    <name type="scientific">Lentzea fradiae</name>
    <dbReference type="NCBI Taxonomy" id="200378"/>
    <lineage>
        <taxon>Bacteria</taxon>
        <taxon>Bacillati</taxon>
        <taxon>Actinomycetota</taxon>
        <taxon>Actinomycetes</taxon>
        <taxon>Pseudonocardiales</taxon>
        <taxon>Pseudonocardiaceae</taxon>
        <taxon>Lentzea</taxon>
    </lineage>
</organism>
<dbReference type="Proteomes" id="UP000199623">
    <property type="component" value="Unassembled WGS sequence"/>
</dbReference>
<gene>
    <name evidence="2" type="ORF">SAMN05216553_106451</name>
</gene>